<name>A0A915DNK3_9BILA</name>
<dbReference type="InterPro" id="IPR050173">
    <property type="entry name" value="ABC_transporter_C-like"/>
</dbReference>
<dbReference type="Gene3D" id="3.40.50.300">
    <property type="entry name" value="P-loop containing nucleotide triphosphate hydrolases"/>
    <property type="match status" value="1"/>
</dbReference>
<keyword evidence="2" id="KW-0067">ATP-binding</keyword>
<dbReference type="Pfam" id="PF00005">
    <property type="entry name" value="ABC_tran"/>
    <property type="match status" value="1"/>
</dbReference>
<feature type="domain" description="ABC transporter" evidence="3">
    <location>
        <begin position="16"/>
        <end position="54"/>
    </location>
</feature>
<evidence type="ECO:0000256" key="2">
    <source>
        <dbReference type="ARBA" id="ARBA00022840"/>
    </source>
</evidence>
<protein>
    <submittedName>
        <fullName evidence="5">ABC transporter domain-containing protein</fullName>
    </submittedName>
</protein>
<keyword evidence="1" id="KW-0547">Nucleotide-binding</keyword>
<dbReference type="GO" id="GO:0042626">
    <property type="term" value="F:ATPase-coupled transmembrane transporter activity"/>
    <property type="evidence" value="ECO:0007669"/>
    <property type="project" value="TreeGrafter"/>
</dbReference>
<dbReference type="AlphaFoldDB" id="A0A915DNK3"/>
<dbReference type="GO" id="GO:0016020">
    <property type="term" value="C:membrane"/>
    <property type="evidence" value="ECO:0007669"/>
    <property type="project" value="TreeGrafter"/>
</dbReference>
<evidence type="ECO:0000313" key="5">
    <source>
        <dbReference type="WBParaSite" id="jg21260"/>
    </source>
</evidence>
<evidence type="ECO:0000259" key="3">
    <source>
        <dbReference type="Pfam" id="PF00005"/>
    </source>
</evidence>
<reference evidence="5" key="1">
    <citation type="submission" date="2022-11" db="UniProtKB">
        <authorList>
            <consortium name="WormBaseParasite"/>
        </authorList>
    </citation>
    <scope>IDENTIFICATION</scope>
</reference>
<dbReference type="InterPro" id="IPR003439">
    <property type="entry name" value="ABC_transporter-like_ATP-bd"/>
</dbReference>
<keyword evidence="4" id="KW-1185">Reference proteome</keyword>
<organism evidence="4 5">
    <name type="scientific">Ditylenchus dipsaci</name>
    <dbReference type="NCBI Taxonomy" id="166011"/>
    <lineage>
        <taxon>Eukaryota</taxon>
        <taxon>Metazoa</taxon>
        <taxon>Ecdysozoa</taxon>
        <taxon>Nematoda</taxon>
        <taxon>Chromadorea</taxon>
        <taxon>Rhabditida</taxon>
        <taxon>Tylenchina</taxon>
        <taxon>Tylenchomorpha</taxon>
        <taxon>Sphaerularioidea</taxon>
        <taxon>Anguinidae</taxon>
        <taxon>Anguininae</taxon>
        <taxon>Ditylenchus</taxon>
    </lineage>
</organism>
<dbReference type="GO" id="GO:0016887">
    <property type="term" value="F:ATP hydrolysis activity"/>
    <property type="evidence" value="ECO:0007669"/>
    <property type="project" value="InterPro"/>
</dbReference>
<dbReference type="InterPro" id="IPR027417">
    <property type="entry name" value="P-loop_NTPase"/>
</dbReference>
<evidence type="ECO:0000256" key="1">
    <source>
        <dbReference type="ARBA" id="ARBA00022741"/>
    </source>
</evidence>
<dbReference type="SUPFAM" id="SSF52540">
    <property type="entry name" value="P-loop containing nucleoside triphosphate hydrolases"/>
    <property type="match status" value="1"/>
</dbReference>
<accession>A0A915DNK3</accession>
<dbReference type="WBParaSite" id="jg21260">
    <property type="protein sequence ID" value="jg21260"/>
    <property type="gene ID" value="jg21260"/>
</dbReference>
<proteinExistence type="predicted"/>
<sequence>MHVIWSKTSNCLLQVISQKIGEKGINLSGGQKARVSLARALYVYQQADLYILDDTPFCSRQSCCGTYL</sequence>
<dbReference type="PANTHER" id="PTHR24223">
    <property type="entry name" value="ATP-BINDING CASSETTE SUB-FAMILY C"/>
    <property type="match status" value="1"/>
</dbReference>
<dbReference type="GO" id="GO:0005524">
    <property type="term" value="F:ATP binding"/>
    <property type="evidence" value="ECO:0007669"/>
    <property type="project" value="UniProtKB-KW"/>
</dbReference>
<dbReference type="Proteomes" id="UP000887574">
    <property type="component" value="Unplaced"/>
</dbReference>
<evidence type="ECO:0000313" key="4">
    <source>
        <dbReference type="Proteomes" id="UP000887574"/>
    </source>
</evidence>